<evidence type="ECO:0000313" key="2">
    <source>
        <dbReference type="Proteomes" id="UP001281761"/>
    </source>
</evidence>
<organism evidence="1 2">
    <name type="scientific">Blattamonas nauphoetae</name>
    <dbReference type="NCBI Taxonomy" id="2049346"/>
    <lineage>
        <taxon>Eukaryota</taxon>
        <taxon>Metamonada</taxon>
        <taxon>Preaxostyla</taxon>
        <taxon>Oxymonadida</taxon>
        <taxon>Blattamonas</taxon>
    </lineage>
</organism>
<protein>
    <submittedName>
        <fullName evidence="1">Uncharacterized protein</fullName>
    </submittedName>
</protein>
<dbReference type="InterPro" id="IPR016024">
    <property type="entry name" value="ARM-type_fold"/>
</dbReference>
<keyword evidence="2" id="KW-1185">Reference proteome</keyword>
<dbReference type="Proteomes" id="UP001281761">
    <property type="component" value="Unassembled WGS sequence"/>
</dbReference>
<name>A0ABQ9XNS0_9EUKA</name>
<accession>A0ABQ9XNS0</accession>
<evidence type="ECO:0000313" key="1">
    <source>
        <dbReference type="EMBL" id="KAK2953027.1"/>
    </source>
</evidence>
<sequence>MDTSPFLNWNGAQFASESEKAVVFQSLVATVKFQPSLDDSLEAEALEFLTRMDLDNEQSADDFLHSYGHTTDESLANFVQCIVVLISSPNQSITTATMEMLGNLISRCSAEVLLALIKADLIPQLIITLTPQSHSFAEAVDIHINVMKIIVDSLWLSTPNGLRHLKIEDHNEQQAVHETVFQQVLSPSERYIWHLCANRYSIIDNEQSKNFLNLLAQLLEISSYYQPTMYFVLHTPVFLTIPSCLTFFEIDNSIVNFLYFMIEVQREWSEHSGEMRQMGKRVTRQLRMEGIEDVIEAKLRNDQKERCGGDIVSNSIAWSNLLGMNLPRRW</sequence>
<reference evidence="1 2" key="1">
    <citation type="journal article" date="2022" name="bioRxiv">
        <title>Genomics of Preaxostyla Flagellates Illuminates Evolutionary Transitions and the Path Towards Mitochondrial Loss.</title>
        <authorList>
            <person name="Novak L.V.F."/>
            <person name="Treitli S.C."/>
            <person name="Pyrih J."/>
            <person name="Halakuc P."/>
            <person name="Pipaliya S.V."/>
            <person name="Vacek V."/>
            <person name="Brzon O."/>
            <person name="Soukal P."/>
            <person name="Eme L."/>
            <person name="Dacks J.B."/>
            <person name="Karnkowska A."/>
            <person name="Elias M."/>
            <person name="Hampl V."/>
        </authorList>
    </citation>
    <scope>NUCLEOTIDE SEQUENCE [LARGE SCALE GENOMIC DNA]</scope>
    <source>
        <strain evidence="1">NAU3</strain>
        <tissue evidence="1">Gut</tissue>
    </source>
</reference>
<dbReference type="SUPFAM" id="SSF48371">
    <property type="entry name" value="ARM repeat"/>
    <property type="match status" value="1"/>
</dbReference>
<comment type="caution">
    <text evidence="1">The sequence shown here is derived from an EMBL/GenBank/DDBJ whole genome shotgun (WGS) entry which is preliminary data.</text>
</comment>
<gene>
    <name evidence="1" type="ORF">BLNAU_12016</name>
</gene>
<dbReference type="EMBL" id="JARBJD010000096">
    <property type="protein sequence ID" value="KAK2953027.1"/>
    <property type="molecule type" value="Genomic_DNA"/>
</dbReference>
<proteinExistence type="predicted"/>